<keyword evidence="3" id="KW-1185">Reference proteome</keyword>
<gene>
    <name evidence="2" type="ORF">EJC51_31435</name>
</gene>
<name>A0A3S9I757_9ACTN</name>
<feature type="domain" description="Aminoglycoside phosphotransferase" evidence="1">
    <location>
        <begin position="84"/>
        <end position="243"/>
    </location>
</feature>
<dbReference type="AlphaFoldDB" id="A0A3S9I757"/>
<evidence type="ECO:0000259" key="1">
    <source>
        <dbReference type="Pfam" id="PF01636"/>
    </source>
</evidence>
<evidence type="ECO:0000313" key="2">
    <source>
        <dbReference type="EMBL" id="AZP20190.1"/>
    </source>
</evidence>
<dbReference type="InterPro" id="IPR002575">
    <property type="entry name" value="Aminoglycoside_PTrfase"/>
</dbReference>
<dbReference type="InterPro" id="IPR011009">
    <property type="entry name" value="Kinase-like_dom_sf"/>
</dbReference>
<dbReference type="SUPFAM" id="SSF56112">
    <property type="entry name" value="Protein kinase-like (PK-like)"/>
    <property type="match status" value="1"/>
</dbReference>
<dbReference type="Gene3D" id="3.90.1200.10">
    <property type="match status" value="1"/>
</dbReference>
<dbReference type="RefSeq" id="WP_126274159.1">
    <property type="nucleotide sequence ID" value="NZ_CP034463.1"/>
</dbReference>
<evidence type="ECO:0000313" key="3">
    <source>
        <dbReference type="Proteomes" id="UP000280197"/>
    </source>
</evidence>
<reference evidence="2 3" key="1">
    <citation type="submission" date="2018-12" db="EMBL/GenBank/DDBJ databases">
        <authorList>
            <person name="Li K."/>
        </authorList>
    </citation>
    <scope>NUCLEOTIDE SEQUENCE [LARGE SCALE GENOMIC DNA]</scope>
    <source>
        <strain evidence="3">CR22</strain>
    </source>
</reference>
<proteinExistence type="predicted"/>
<dbReference type="Pfam" id="PF01636">
    <property type="entry name" value="APH"/>
    <property type="match status" value="1"/>
</dbReference>
<dbReference type="EMBL" id="CP034463">
    <property type="protein sequence ID" value="AZP20190.1"/>
    <property type="molecule type" value="Genomic_DNA"/>
</dbReference>
<dbReference type="KEGG" id="saqu:EJC51_31435"/>
<keyword evidence="2" id="KW-0808">Transferase</keyword>
<protein>
    <submittedName>
        <fullName evidence="2">Aminoglycoside phosphotransferase family protein</fullName>
    </submittedName>
</protein>
<dbReference type="GO" id="GO:0016740">
    <property type="term" value="F:transferase activity"/>
    <property type="evidence" value="ECO:0007669"/>
    <property type="project" value="UniProtKB-KW"/>
</dbReference>
<organism evidence="2 3">
    <name type="scientific">Streptomyces aquilus</name>
    <dbReference type="NCBI Taxonomy" id="2548456"/>
    <lineage>
        <taxon>Bacteria</taxon>
        <taxon>Bacillati</taxon>
        <taxon>Actinomycetota</taxon>
        <taxon>Actinomycetes</taxon>
        <taxon>Kitasatosporales</taxon>
        <taxon>Streptomycetaceae</taxon>
        <taxon>Streptomyces</taxon>
    </lineage>
</organism>
<sequence>MTASRRPLTRADLAPLARAAVGGNRTLVDATRLRGGSKKGVYRLAFDDGFSAIAYVWSPDEDYWDAGPSDLRDPFSHGTGLGLFAAAHDRLAAAGVRTPRLLHVDAEARQAVVEDLPGGSLEAALPRDPALLDRLAALLDILHTHTGPRFGKVALVDGGGTSYGTSCEQRVLEGALRDIAEVAGREPRAAAVRERLVERAGELAARVRPRERHTLIHGELGPDHVLLTQDGELALIDIEGLLYFDVEWEHVFLEIRFGDAYEALRVPDLDEDRLRLYRLAMRLSLVAGPLRLLDGDFPFTEFMRGIAEHNLVHVLDLVRR</sequence>
<accession>A0A3S9I757</accession>
<dbReference type="Proteomes" id="UP000280197">
    <property type="component" value="Chromosome"/>
</dbReference>